<dbReference type="RefSeq" id="WP_270108112.1">
    <property type="nucleotide sequence ID" value="NZ_JAPZVP010000001.1"/>
</dbReference>
<protein>
    <submittedName>
        <fullName evidence="12">Right-handed parallel beta-helix repeat-containing protein</fullName>
    </submittedName>
</protein>
<dbReference type="InterPro" id="IPR053868">
    <property type="entry name" value="Pel9A-like_beta_helix"/>
</dbReference>
<dbReference type="InterPro" id="IPR006311">
    <property type="entry name" value="TAT_signal"/>
</dbReference>
<dbReference type="SUPFAM" id="SSF51126">
    <property type="entry name" value="Pectin lyase-like"/>
    <property type="match status" value="1"/>
</dbReference>
<name>A0A9X3SPY7_9ACTN</name>
<evidence type="ECO:0000256" key="2">
    <source>
        <dbReference type="ARBA" id="ARBA00004613"/>
    </source>
</evidence>
<dbReference type="GO" id="GO:0046872">
    <property type="term" value="F:metal ion binding"/>
    <property type="evidence" value="ECO:0007669"/>
    <property type="project" value="UniProtKB-KW"/>
</dbReference>
<dbReference type="Proteomes" id="UP001146067">
    <property type="component" value="Unassembled WGS sequence"/>
</dbReference>
<evidence type="ECO:0000259" key="11">
    <source>
        <dbReference type="Pfam" id="PF22842"/>
    </source>
</evidence>
<feature type="region of interest" description="Disordered" evidence="9">
    <location>
        <begin position="1"/>
        <end position="23"/>
    </location>
</feature>
<evidence type="ECO:0000313" key="13">
    <source>
        <dbReference type="Proteomes" id="UP001146067"/>
    </source>
</evidence>
<keyword evidence="3" id="KW-0964">Secreted</keyword>
<evidence type="ECO:0000256" key="6">
    <source>
        <dbReference type="ARBA" id="ARBA00022837"/>
    </source>
</evidence>
<dbReference type="PANTHER" id="PTHR40088:SF1">
    <property type="entry name" value="PECTATE LYASE PEL9"/>
    <property type="match status" value="1"/>
</dbReference>
<gene>
    <name evidence="12" type="ORF">O1R50_01730</name>
</gene>
<evidence type="ECO:0000313" key="12">
    <source>
        <dbReference type="EMBL" id="MDA1358319.1"/>
    </source>
</evidence>
<dbReference type="InterPro" id="IPR012334">
    <property type="entry name" value="Pectin_lyas_fold"/>
</dbReference>
<dbReference type="Pfam" id="PF22842">
    <property type="entry name" value="Pel9A-like_beta_helix"/>
    <property type="match status" value="1"/>
</dbReference>
<dbReference type="EMBL" id="JAPZVP010000001">
    <property type="protein sequence ID" value="MDA1358319.1"/>
    <property type="molecule type" value="Genomic_DNA"/>
</dbReference>
<feature type="domain" description="Pel9A-like right handed beta-helix region" evidence="11">
    <location>
        <begin position="184"/>
        <end position="344"/>
    </location>
</feature>
<comment type="similarity">
    <text evidence="8">Belongs to the polysaccharide lyase 9 family.</text>
</comment>
<dbReference type="InterPro" id="IPR052052">
    <property type="entry name" value="Polysaccharide_Lyase_9"/>
</dbReference>
<keyword evidence="4" id="KW-0479">Metal-binding</keyword>
<evidence type="ECO:0000259" key="10">
    <source>
        <dbReference type="Pfam" id="PF07602"/>
    </source>
</evidence>
<evidence type="ECO:0000256" key="7">
    <source>
        <dbReference type="ARBA" id="ARBA00023239"/>
    </source>
</evidence>
<comment type="caution">
    <text evidence="12">The sequence shown here is derived from an EMBL/GenBank/DDBJ whole genome shotgun (WGS) entry which is preliminary data.</text>
</comment>
<proteinExistence type="inferred from homology"/>
<dbReference type="InterPro" id="IPR006626">
    <property type="entry name" value="PbH1"/>
</dbReference>
<evidence type="ECO:0000256" key="4">
    <source>
        <dbReference type="ARBA" id="ARBA00022723"/>
    </source>
</evidence>
<evidence type="ECO:0000256" key="9">
    <source>
        <dbReference type="SAM" id="MobiDB-lite"/>
    </source>
</evidence>
<keyword evidence="5" id="KW-0732">Signal</keyword>
<dbReference type="GO" id="GO:0016837">
    <property type="term" value="F:carbon-oxygen lyase activity, acting on polysaccharides"/>
    <property type="evidence" value="ECO:0007669"/>
    <property type="project" value="TreeGrafter"/>
</dbReference>
<sequence length="428" mass="44384">MTTEPTRAIARAARGGAAAPADRARHSWARQAVLALAALTAAAAAAAAALAWTGTASAQTATITVAANGSDANPGTVAAPLKTIQAAVDKATPGTVIQIRGGTYAPGTNVQVNSNGTASAPITMRPYGTEKVIIDGENMPYTPGAVGSSIPRADRGALHIEGDHWRFERLEIIHGPYGIFALDSNNNVYDRLITRDNYESGLHIQGASANNRIVNLDAYGNRDPRKNGESADGLAIKEGSGTGNTVIGARLWNNADDGFDAWEFLSPIRIEDSVAYGNGYNHWNLPNYSGDGNGFKLGGGDPDPAANHVVVNSTAWRNSAHGFTDNGNPGSLQVSRSTAWKNGKTGFDFDASASKLTANLAVNNAAPVALGSSTGTGNSWDIKSKWVDADLANTSTSVITGARAADGSIPPTNFLVPRSYPNLGATFA</sequence>
<comment type="subcellular location">
    <subcellularLocation>
        <location evidence="2">Secreted</location>
    </subcellularLocation>
</comment>
<evidence type="ECO:0000256" key="3">
    <source>
        <dbReference type="ARBA" id="ARBA00022525"/>
    </source>
</evidence>
<keyword evidence="7" id="KW-0456">Lyase</keyword>
<organism evidence="12 13">
    <name type="scientific">Glycomyces luteolus</name>
    <dbReference type="NCBI Taxonomy" id="2670330"/>
    <lineage>
        <taxon>Bacteria</taxon>
        <taxon>Bacillati</taxon>
        <taxon>Actinomycetota</taxon>
        <taxon>Actinomycetes</taxon>
        <taxon>Glycomycetales</taxon>
        <taxon>Glycomycetaceae</taxon>
        <taxon>Glycomyces</taxon>
    </lineage>
</organism>
<evidence type="ECO:0000256" key="8">
    <source>
        <dbReference type="ARBA" id="ARBA00038263"/>
    </source>
</evidence>
<dbReference type="GO" id="GO:0005576">
    <property type="term" value="C:extracellular region"/>
    <property type="evidence" value="ECO:0007669"/>
    <property type="project" value="UniProtKB-SubCell"/>
</dbReference>
<accession>A0A9X3SPY7</accession>
<dbReference type="SMART" id="SM00710">
    <property type="entry name" value="PbH1"/>
    <property type="match status" value="7"/>
</dbReference>
<dbReference type="PROSITE" id="PS51318">
    <property type="entry name" value="TAT"/>
    <property type="match status" value="1"/>
</dbReference>
<dbReference type="AlphaFoldDB" id="A0A9X3SPY7"/>
<feature type="domain" description="DUF1565" evidence="10">
    <location>
        <begin position="68"/>
        <end position="105"/>
    </location>
</feature>
<comment type="cofactor">
    <cofactor evidence="1">
        <name>Ca(2+)</name>
        <dbReference type="ChEBI" id="CHEBI:29108"/>
    </cofactor>
</comment>
<dbReference type="Gene3D" id="2.160.20.10">
    <property type="entry name" value="Single-stranded right-handed beta-helix, Pectin lyase-like"/>
    <property type="match status" value="1"/>
</dbReference>
<evidence type="ECO:0000256" key="1">
    <source>
        <dbReference type="ARBA" id="ARBA00001913"/>
    </source>
</evidence>
<evidence type="ECO:0000256" key="5">
    <source>
        <dbReference type="ARBA" id="ARBA00022729"/>
    </source>
</evidence>
<dbReference type="InterPro" id="IPR011459">
    <property type="entry name" value="DUF1565"/>
</dbReference>
<dbReference type="InterPro" id="IPR011050">
    <property type="entry name" value="Pectin_lyase_fold/virulence"/>
</dbReference>
<feature type="compositionally biased region" description="Low complexity" evidence="9">
    <location>
        <begin position="7"/>
        <end position="21"/>
    </location>
</feature>
<keyword evidence="6" id="KW-0106">Calcium</keyword>
<dbReference type="Pfam" id="PF07602">
    <property type="entry name" value="DUF1565"/>
    <property type="match status" value="1"/>
</dbReference>
<dbReference type="PANTHER" id="PTHR40088">
    <property type="entry name" value="PECTATE LYASE (EUROFUNG)"/>
    <property type="match status" value="1"/>
</dbReference>
<reference evidence="12" key="1">
    <citation type="submission" date="2022-12" db="EMBL/GenBank/DDBJ databases">
        <title>Gycomyces niveus sp.nov.,a novel actinomycete isolated from soil in Shouguan.</title>
        <authorList>
            <person name="Yang X."/>
        </authorList>
    </citation>
    <scope>NUCLEOTIDE SEQUENCE</scope>
    <source>
        <strain evidence="12">NEAU-A15</strain>
    </source>
</reference>
<keyword evidence="13" id="KW-1185">Reference proteome</keyword>